<protein>
    <submittedName>
        <fullName evidence="1">Uncharacterized protein</fullName>
    </submittedName>
</protein>
<evidence type="ECO:0000313" key="1">
    <source>
        <dbReference type="EMBL" id="CCD45613.1"/>
    </source>
</evidence>
<proteinExistence type="predicted"/>
<dbReference type="AlphaFoldDB" id="G2XYS6"/>
<dbReference type="HOGENOM" id="CLU_2497612_0_0_1"/>
<gene>
    <name evidence="1" type="ORF">BofuT4_uP046310.1</name>
</gene>
<accession>G2XYS6</accession>
<sequence>MAEYCICILRRAAVGKKGHWIEEEIISSNITQKRRGVNMSWSEWKNVRWDTIRSFTYLGMDWQMYPWDTSHSGFLPFFLSLARRKG</sequence>
<dbReference type="Proteomes" id="UP000008177">
    <property type="component" value="Unplaced contigs"/>
</dbReference>
<reference evidence="2" key="1">
    <citation type="journal article" date="2011" name="PLoS Genet.">
        <title>Genomic analysis of the necrotrophic fungal pathogens Sclerotinia sclerotiorum and Botrytis cinerea.</title>
        <authorList>
            <person name="Amselem J."/>
            <person name="Cuomo C.A."/>
            <person name="van Kan J.A."/>
            <person name="Viaud M."/>
            <person name="Benito E.P."/>
            <person name="Couloux A."/>
            <person name="Coutinho P.M."/>
            <person name="de Vries R.P."/>
            <person name="Dyer P.S."/>
            <person name="Fillinger S."/>
            <person name="Fournier E."/>
            <person name="Gout L."/>
            <person name="Hahn M."/>
            <person name="Kohn L."/>
            <person name="Lapalu N."/>
            <person name="Plummer K.M."/>
            <person name="Pradier J.M."/>
            <person name="Quevillon E."/>
            <person name="Sharon A."/>
            <person name="Simon A."/>
            <person name="ten Have A."/>
            <person name="Tudzynski B."/>
            <person name="Tudzynski P."/>
            <person name="Wincker P."/>
            <person name="Andrew M."/>
            <person name="Anthouard V."/>
            <person name="Beever R.E."/>
            <person name="Beffa R."/>
            <person name="Benoit I."/>
            <person name="Bouzid O."/>
            <person name="Brault B."/>
            <person name="Chen Z."/>
            <person name="Choquer M."/>
            <person name="Collemare J."/>
            <person name="Cotton P."/>
            <person name="Danchin E.G."/>
            <person name="Da Silva C."/>
            <person name="Gautier A."/>
            <person name="Giraud C."/>
            <person name="Giraud T."/>
            <person name="Gonzalez C."/>
            <person name="Grossetete S."/>
            <person name="Guldener U."/>
            <person name="Henrissat B."/>
            <person name="Howlett B.J."/>
            <person name="Kodira C."/>
            <person name="Kretschmer M."/>
            <person name="Lappartient A."/>
            <person name="Leroch M."/>
            <person name="Levis C."/>
            <person name="Mauceli E."/>
            <person name="Neuveglise C."/>
            <person name="Oeser B."/>
            <person name="Pearson M."/>
            <person name="Poulain J."/>
            <person name="Poussereau N."/>
            <person name="Quesneville H."/>
            <person name="Rascle C."/>
            <person name="Schumacher J."/>
            <person name="Segurens B."/>
            <person name="Sexton A."/>
            <person name="Silva E."/>
            <person name="Sirven C."/>
            <person name="Soanes D.M."/>
            <person name="Talbot N.J."/>
            <person name="Templeton M."/>
            <person name="Yandava C."/>
            <person name="Yarden O."/>
            <person name="Zeng Q."/>
            <person name="Rollins J.A."/>
            <person name="Lebrun M.H."/>
            <person name="Dickman M."/>
        </authorList>
    </citation>
    <scope>NUCLEOTIDE SEQUENCE [LARGE SCALE GENOMIC DNA]</scope>
    <source>
        <strain evidence="2">T4</strain>
    </source>
</reference>
<name>G2XYS6_BOTF4</name>
<organism evidence="1 2">
    <name type="scientific">Botryotinia fuckeliana (strain T4)</name>
    <name type="common">Noble rot fungus</name>
    <name type="synonym">Botrytis cinerea</name>
    <dbReference type="NCBI Taxonomy" id="999810"/>
    <lineage>
        <taxon>Eukaryota</taxon>
        <taxon>Fungi</taxon>
        <taxon>Dikarya</taxon>
        <taxon>Ascomycota</taxon>
        <taxon>Pezizomycotina</taxon>
        <taxon>Leotiomycetes</taxon>
        <taxon>Helotiales</taxon>
        <taxon>Sclerotiniaceae</taxon>
        <taxon>Botrytis</taxon>
    </lineage>
</organism>
<evidence type="ECO:0000313" key="2">
    <source>
        <dbReference type="Proteomes" id="UP000008177"/>
    </source>
</evidence>
<dbReference type="EMBL" id="FQ790278">
    <property type="protein sequence ID" value="CCD45613.1"/>
    <property type="molecule type" value="Genomic_DNA"/>
</dbReference>
<dbReference type="InParanoid" id="G2XYS6"/>